<reference evidence="1" key="1">
    <citation type="submission" date="2023-08" db="EMBL/GenBank/DDBJ databases">
        <authorList>
            <person name="Chen Y."/>
            <person name="Shah S."/>
            <person name="Dougan E. K."/>
            <person name="Thang M."/>
            <person name="Chan C."/>
        </authorList>
    </citation>
    <scope>NUCLEOTIDE SEQUENCE</scope>
</reference>
<evidence type="ECO:0000313" key="1">
    <source>
        <dbReference type="EMBL" id="CAJ1400752.1"/>
    </source>
</evidence>
<dbReference type="Proteomes" id="UP001178507">
    <property type="component" value="Unassembled WGS sequence"/>
</dbReference>
<gene>
    <name evidence="1" type="ORF">EVOR1521_LOCUS24045</name>
</gene>
<dbReference type="EMBL" id="CAUJNA010003383">
    <property type="protein sequence ID" value="CAJ1400752.1"/>
    <property type="molecule type" value="Genomic_DNA"/>
</dbReference>
<evidence type="ECO:0000313" key="2">
    <source>
        <dbReference type="Proteomes" id="UP001178507"/>
    </source>
</evidence>
<protein>
    <submittedName>
        <fullName evidence="1">Uncharacterized protein</fullName>
    </submittedName>
</protein>
<accession>A0AA36J7Z3</accession>
<comment type="caution">
    <text evidence="1">The sequence shown here is derived from an EMBL/GenBank/DDBJ whole genome shotgun (WGS) entry which is preliminary data.</text>
</comment>
<sequence length="356" mass="40716">MARGKVDLRAVLLELRDAEVCAVPQPAQDQEPQDALREHALSAAKEEIAELRLRLQQAHAELADRAADRFLGSDVPYQEQVRTSRTTPRRLVEMWTGQTSCRSYFQLWHKEAQLSRLQSDHQAELLQRGQELRALRLASEAPPPPPPPARSPPKVRAPVPRALATAWGALGQGLAMLQVLRLWRQYAEDQLRHRQSFELFELRAQLQSLSRRAAQEGASRCEALQLGLATSRLRAKGRLLLCSTLLRWRCAATSSASRRQRFLLHRQQRSRLLVLRVLYCWHGARLSGAVQELQRRCGDLERHLQRVHDTAEAVRDYNQRIVKTAVFEVWMQALKQPPERFSYRKIPPSKPVLAGC</sequence>
<name>A0AA36J7Z3_9DINO</name>
<organism evidence="1 2">
    <name type="scientific">Effrenium voratum</name>
    <dbReference type="NCBI Taxonomy" id="2562239"/>
    <lineage>
        <taxon>Eukaryota</taxon>
        <taxon>Sar</taxon>
        <taxon>Alveolata</taxon>
        <taxon>Dinophyceae</taxon>
        <taxon>Suessiales</taxon>
        <taxon>Symbiodiniaceae</taxon>
        <taxon>Effrenium</taxon>
    </lineage>
</organism>
<proteinExistence type="predicted"/>
<dbReference type="AlphaFoldDB" id="A0AA36J7Z3"/>
<keyword evidence="2" id="KW-1185">Reference proteome</keyword>